<dbReference type="Proteomes" id="UP001558613">
    <property type="component" value="Unassembled WGS sequence"/>
</dbReference>
<sequence>MTQTMSSIPQLLDLTAKSLVVTLPKVSQSIYLDSRFCPSIWVVIILPHTCHAPWDILVGMGRMGALINSKGWTTEPLSMMKREETKIIRDDFGDAGGE</sequence>
<keyword evidence="2" id="KW-1185">Reference proteome</keyword>
<name>A0ABR3MQD5_9TELE</name>
<dbReference type="EMBL" id="JAYMGO010000010">
    <property type="protein sequence ID" value="KAL1266825.1"/>
    <property type="molecule type" value="Genomic_DNA"/>
</dbReference>
<reference evidence="1 2" key="1">
    <citation type="submission" date="2023-09" db="EMBL/GenBank/DDBJ databases">
        <authorList>
            <person name="Wang M."/>
        </authorList>
    </citation>
    <scope>NUCLEOTIDE SEQUENCE [LARGE SCALE GENOMIC DNA]</scope>
    <source>
        <strain evidence="1">GT-2023</strain>
        <tissue evidence="1">Liver</tissue>
    </source>
</reference>
<proteinExistence type="predicted"/>
<evidence type="ECO:0000313" key="2">
    <source>
        <dbReference type="Proteomes" id="UP001558613"/>
    </source>
</evidence>
<accession>A0ABR3MQD5</accession>
<evidence type="ECO:0000313" key="1">
    <source>
        <dbReference type="EMBL" id="KAL1266825.1"/>
    </source>
</evidence>
<protein>
    <submittedName>
        <fullName evidence="1">Uncharacterized protein</fullName>
    </submittedName>
</protein>
<comment type="caution">
    <text evidence="1">The sequence shown here is derived from an EMBL/GenBank/DDBJ whole genome shotgun (WGS) entry which is preliminary data.</text>
</comment>
<gene>
    <name evidence="1" type="ORF">QQF64_002500</name>
</gene>
<organism evidence="1 2">
    <name type="scientific">Cirrhinus molitorella</name>
    <name type="common">mud carp</name>
    <dbReference type="NCBI Taxonomy" id="172907"/>
    <lineage>
        <taxon>Eukaryota</taxon>
        <taxon>Metazoa</taxon>
        <taxon>Chordata</taxon>
        <taxon>Craniata</taxon>
        <taxon>Vertebrata</taxon>
        <taxon>Euteleostomi</taxon>
        <taxon>Actinopterygii</taxon>
        <taxon>Neopterygii</taxon>
        <taxon>Teleostei</taxon>
        <taxon>Ostariophysi</taxon>
        <taxon>Cypriniformes</taxon>
        <taxon>Cyprinidae</taxon>
        <taxon>Labeoninae</taxon>
        <taxon>Labeonini</taxon>
        <taxon>Cirrhinus</taxon>
    </lineage>
</organism>